<feature type="region of interest" description="Disordered" evidence="1">
    <location>
        <begin position="1"/>
        <end position="24"/>
    </location>
</feature>
<dbReference type="InterPro" id="IPR011990">
    <property type="entry name" value="TPR-like_helical_dom_sf"/>
</dbReference>
<organism evidence="2 3">
    <name type="scientific">Oculimacula yallundae</name>
    <dbReference type="NCBI Taxonomy" id="86028"/>
    <lineage>
        <taxon>Eukaryota</taxon>
        <taxon>Fungi</taxon>
        <taxon>Dikarya</taxon>
        <taxon>Ascomycota</taxon>
        <taxon>Pezizomycotina</taxon>
        <taxon>Leotiomycetes</taxon>
        <taxon>Helotiales</taxon>
        <taxon>Ploettnerulaceae</taxon>
        <taxon>Oculimacula</taxon>
    </lineage>
</organism>
<gene>
    <name evidence="2" type="ORF">VTL71DRAFT_8419</name>
</gene>
<feature type="region of interest" description="Disordered" evidence="1">
    <location>
        <begin position="185"/>
        <end position="221"/>
    </location>
</feature>
<evidence type="ECO:0000313" key="3">
    <source>
        <dbReference type="Proteomes" id="UP001595075"/>
    </source>
</evidence>
<accession>A0ABR4CZT4</accession>
<protein>
    <submittedName>
        <fullName evidence="2">Uncharacterized protein</fullName>
    </submittedName>
</protein>
<evidence type="ECO:0000313" key="2">
    <source>
        <dbReference type="EMBL" id="KAL2074641.1"/>
    </source>
</evidence>
<dbReference type="Proteomes" id="UP001595075">
    <property type="component" value="Unassembled WGS sequence"/>
</dbReference>
<dbReference type="SUPFAM" id="SSF48452">
    <property type="entry name" value="TPR-like"/>
    <property type="match status" value="1"/>
</dbReference>
<comment type="caution">
    <text evidence="2">The sequence shown here is derived from an EMBL/GenBank/DDBJ whole genome shotgun (WGS) entry which is preliminary data.</text>
</comment>
<dbReference type="EMBL" id="JAZHXI010000002">
    <property type="protein sequence ID" value="KAL2074641.1"/>
    <property type="molecule type" value="Genomic_DNA"/>
</dbReference>
<keyword evidence="3" id="KW-1185">Reference proteome</keyword>
<sequence>MPKPKQFTKMPKKKSKHVQSAPETADEYLAAGVDFEEAGEKWRGGDAAKSTRFFVRAIDCYDEGLRKFPNSFDLAYNKARVQYELTQHPKLLQQLPGSLLDLLQTALTSSKLALSLNEENADALFNLAQVLTSLAEKLSESSTDGSTLHLIEEALRLFQLCLEYQEKQAKESAAQAQFAEFMTSNDSGASNTASEVVDSEDSGVSVSTESAMEVDDGREPAQDERWASIVEPVNNDVLLDTVLAQLEALSQLCGLMLNVSEQAISWVEVYAKDLINLKLDQYVIGTNRSLEANITKAAFLCAFSNLQFQANLTSTKHYADSIQTAYSSIDLTTSAEGLCSYADSLIAFNSSTRLSSHKDSNDRETLAARWLALTTALKHLTTASKIPDVDNIVKIHIARGDVEISRYQLGQLDVVFEPARVNSDVLLKNAGKFYAGARYLAGTYGWEDEGGEAALKEALVKGLLGNGEEMKIGIKQTQRGTALVAELLEEGLVTNEQLDRMDIKNY</sequence>
<name>A0ABR4CZT4_9HELO</name>
<proteinExistence type="predicted"/>
<dbReference type="Gene3D" id="1.25.40.10">
    <property type="entry name" value="Tetratricopeptide repeat domain"/>
    <property type="match status" value="1"/>
</dbReference>
<reference evidence="2 3" key="1">
    <citation type="journal article" date="2024" name="Commun. Biol.">
        <title>Comparative genomic analysis of thermophilic fungi reveals convergent evolutionary adaptations and gene losses.</title>
        <authorList>
            <person name="Steindorff A.S."/>
            <person name="Aguilar-Pontes M.V."/>
            <person name="Robinson A.J."/>
            <person name="Andreopoulos B."/>
            <person name="LaButti K."/>
            <person name="Kuo A."/>
            <person name="Mondo S."/>
            <person name="Riley R."/>
            <person name="Otillar R."/>
            <person name="Haridas S."/>
            <person name="Lipzen A."/>
            <person name="Grimwood J."/>
            <person name="Schmutz J."/>
            <person name="Clum A."/>
            <person name="Reid I.D."/>
            <person name="Moisan M.C."/>
            <person name="Butler G."/>
            <person name="Nguyen T.T.M."/>
            <person name="Dewar K."/>
            <person name="Conant G."/>
            <person name="Drula E."/>
            <person name="Henrissat B."/>
            <person name="Hansel C."/>
            <person name="Singer S."/>
            <person name="Hutchinson M.I."/>
            <person name="de Vries R.P."/>
            <person name="Natvig D.O."/>
            <person name="Powell A.J."/>
            <person name="Tsang A."/>
            <person name="Grigoriev I.V."/>
        </authorList>
    </citation>
    <scope>NUCLEOTIDE SEQUENCE [LARGE SCALE GENOMIC DNA]</scope>
    <source>
        <strain evidence="2 3">CBS 494.80</strain>
    </source>
</reference>
<evidence type="ECO:0000256" key="1">
    <source>
        <dbReference type="SAM" id="MobiDB-lite"/>
    </source>
</evidence>